<dbReference type="GO" id="GO:0006633">
    <property type="term" value="P:fatty acid biosynthetic process"/>
    <property type="evidence" value="ECO:0007669"/>
    <property type="project" value="InterPro"/>
</dbReference>
<dbReference type="RefSeq" id="WP_212527385.1">
    <property type="nucleotide sequence ID" value="NZ_JAGSOG010000018.1"/>
</dbReference>
<dbReference type="GO" id="GO:0004315">
    <property type="term" value="F:3-oxoacyl-[acyl-carrier-protein] synthase activity"/>
    <property type="evidence" value="ECO:0007669"/>
    <property type="project" value="InterPro"/>
</dbReference>
<accession>A0A941ILC9</accession>
<keyword evidence="1" id="KW-0808">Transferase</keyword>
<comment type="caution">
    <text evidence="5">The sequence shown here is derived from an EMBL/GenBank/DDBJ whole genome shotgun (WGS) entry which is preliminary data.</text>
</comment>
<dbReference type="Gene3D" id="3.40.47.10">
    <property type="match status" value="1"/>
</dbReference>
<dbReference type="Pfam" id="PF08545">
    <property type="entry name" value="ACP_syn_III"/>
    <property type="match status" value="1"/>
</dbReference>
<name>A0A941ILC9_9ACTN</name>
<dbReference type="GO" id="GO:0044550">
    <property type="term" value="P:secondary metabolite biosynthetic process"/>
    <property type="evidence" value="ECO:0007669"/>
    <property type="project" value="TreeGrafter"/>
</dbReference>
<keyword evidence="2" id="KW-0012">Acyltransferase</keyword>
<gene>
    <name evidence="5" type="ORF">KDL01_06280</name>
</gene>
<dbReference type="PANTHER" id="PTHR34069">
    <property type="entry name" value="3-OXOACYL-[ACYL-CARRIER-PROTEIN] SYNTHASE 3"/>
    <property type="match status" value="1"/>
</dbReference>
<proteinExistence type="predicted"/>
<feature type="domain" description="Beta-ketoacyl-[acyl-carrier-protein] synthase III C-terminal" evidence="3">
    <location>
        <begin position="244"/>
        <end position="332"/>
    </location>
</feature>
<dbReference type="InterPro" id="IPR013751">
    <property type="entry name" value="ACP_syn_III_N"/>
</dbReference>
<evidence type="ECO:0000313" key="6">
    <source>
        <dbReference type="Proteomes" id="UP000675781"/>
    </source>
</evidence>
<dbReference type="InterPro" id="IPR016039">
    <property type="entry name" value="Thiolase-like"/>
</dbReference>
<dbReference type="AlphaFoldDB" id="A0A941ILC9"/>
<dbReference type="SUPFAM" id="SSF53901">
    <property type="entry name" value="Thiolase-like"/>
    <property type="match status" value="1"/>
</dbReference>
<dbReference type="NCBIfam" id="NF006829">
    <property type="entry name" value="PRK09352.1"/>
    <property type="match status" value="1"/>
</dbReference>
<evidence type="ECO:0000313" key="5">
    <source>
        <dbReference type="EMBL" id="MBR7832860.1"/>
    </source>
</evidence>
<organism evidence="5 6">
    <name type="scientific">Actinospica durhamensis</name>
    <dbReference type="NCBI Taxonomy" id="1508375"/>
    <lineage>
        <taxon>Bacteria</taxon>
        <taxon>Bacillati</taxon>
        <taxon>Actinomycetota</taxon>
        <taxon>Actinomycetes</taxon>
        <taxon>Catenulisporales</taxon>
        <taxon>Actinospicaceae</taxon>
        <taxon>Actinospica</taxon>
    </lineage>
</organism>
<dbReference type="CDD" id="cd00830">
    <property type="entry name" value="KAS_III"/>
    <property type="match status" value="1"/>
</dbReference>
<dbReference type="Proteomes" id="UP000675781">
    <property type="component" value="Unassembled WGS sequence"/>
</dbReference>
<dbReference type="EMBL" id="JAGSOG010000018">
    <property type="protein sequence ID" value="MBR7832860.1"/>
    <property type="molecule type" value="Genomic_DNA"/>
</dbReference>
<protein>
    <submittedName>
        <fullName evidence="5">Ketoacyl-ACP synthase III</fullName>
    </submittedName>
</protein>
<keyword evidence="6" id="KW-1185">Reference proteome</keyword>
<reference evidence="5" key="1">
    <citation type="submission" date="2021-04" db="EMBL/GenBank/DDBJ databases">
        <title>Genome based classification of Actinospica acidithermotolerans sp. nov., an actinobacterium isolated from an Indonesian hot spring.</title>
        <authorList>
            <person name="Kusuma A.B."/>
            <person name="Putra K.E."/>
            <person name="Nafisah S."/>
            <person name="Loh J."/>
            <person name="Nouioui I."/>
            <person name="Goodfellow M."/>
        </authorList>
    </citation>
    <scope>NUCLEOTIDE SEQUENCE</scope>
    <source>
        <strain evidence="5">CSCA 57</strain>
    </source>
</reference>
<dbReference type="PANTHER" id="PTHR34069:SF2">
    <property type="entry name" value="BETA-KETOACYL-[ACYL-CARRIER-PROTEIN] SYNTHASE III"/>
    <property type="match status" value="1"/>
</dbReference>
<sequence length="333" mass="34620">MTAIAQQQPIGILGTGSYLPARVVSNTEIAGPAGVDAQWIERKTGIRARHRAAPDQATSDLAAEAGRRALAAAGVSAHELTTIVVATSTPDQPQPATASFVQHLLGADQAAAVDVNAVCSGFVYALAMAGGLLRSAAADGLALVIGADVYSRILDYQDRKTAILFGDGAGAVVLGPAPRGRGLYAGRLRGFGAEHGLIGVEAGGSRRPASEGTVREGGHYFRMDGRGVREFVAAQVPKLVHGLLDEARLRPEELRHLVPHQANGVMLRELADLLELPDTRMHLNVEHYGNTGAASIPIALDEAWRAEAIGAGESVLLAGFGGGMNCGLALLER</sequence>
<evidence type="ECO:0000259" key="3">
    <source>
        <dbReference type="Pfam" id="PF08541"/>
    </source>
</evidence>
<evidence type="ECO:0000259" key="4">
    <source>
        <dbReference type="Pfam" id="PF08545"/>
    </source>
</evidence>
<evidence type="ECO:0000256" key="1">
    <source>
        <dbReference type="ARBA" id="ARBA00022679"/>
    </source>
</evidence>
<dbReference type="InterPro" id="IPR013747">
    <property type="entry name" value="ACP_syn_III_C"/>
</dbReference>
<dbReference type="Pfam" id="PF08541">
    <property type="entry name" value="ACP_syn_III_C"/>
    <property type="match status" value="1"/>
</dbReference>
<feature type="domain" description="Beta-ketoacyl-[acyl-carrier-protein] synthase III N-terminal" evidence="4">
    <location>
        <begin position="114"/>
        <end position="177"/>
    </location>
</feature>
<evidence type="ECO:0000256" key="2">
    <source>
        <dbReference type="ARBA" id="ARBA00023315"/>
    </source>
</evidence>